<dbReference type="EnsemblMetazoa" id="XM_032602058">
    <property type="protein sequence ID" value="XP_032457949"/>
    <property type="gene ID" value="LOC103317042"/>
</dbReference>
<dbReference type="GO" id="GO:0070531">
    <property type="term" value="C:BRCA1-A complex"/>
    <property type="evidence" value="ECO:0007669"/>
    <property type="project" value="UniProtKB-UniRule"/>
</dbReference>
<evidence type="ECO:0000256" key="10">
    <source>
        <dbReference type="ARBA" id="ARBA00022853"/>
    </source>
</evidence>
<dbReference type="InterPro" id="IPR010358">
    <property type="entry name" value="BRE"/>
</dbReference>
<evidence type="ECO:0000256" key="11">
    <source>
        <dbReference type="ARBA" id="ARBA00023204"/>
    </source>
</evidence>
<dbReference type="SMR" id="A0A7M7QDU8"/>
<dbReference type="RefSeq" id="XP_031786019.1">
    <property type="nucleotide sequence ID" value="XM_031930159.2"/>
</dbReference>
<dbReference type="GO" id="GO:0045739">
    <property type="term" value="P:positive regulation of DNA repair"/>
    <property type="evidence" value="ECO:0007669"/>
    <property type="project" value="UniProtKB-UniRule"/>
</dbReference>
<evidence type="ECO:0000256" key="6">
    <source>
        <dbReference type="ARBA" id="ARBA00022737"/>
    </source>
</evidence>
<evidence type="ECO:0000256" key="5">
    <source>
        <dbReference type="ARBA" id="ARBA00022703"/>
    </source>
</evidence>
<dbReference type="GeneID" id="103317042"/>
<dbReference type="EnsemblMetazoa" id="XM_032602057">
    <property type="protein sequence ID" value="XP_032457948"/>
    <property type="gene ID" value="LOC103317042"/>
</dbReference>
<dbReference type="Proteomes" id="UP000002358">
    <property type="component" value="Unassembled WGS sequence"/>
</dbReference>
<comment type="subcellular location">
    <subcellularLocation>
        <location evidence="15">Cytoplasm</location>
    </subcellularLocation>
    <subcellularLocation>
        <location evidence="1 15">Nucleus</location>
    </subcellularLocation>
    <text evidence="15">Localizes at sites of DNA damage at double-strand breaks (DSBs).</text>
</comment>
<dbReference type="GO" id="GO:0007095">
    <property type="term" value="P:mitotic G2 DNA damage checkpoint signaling"/>
    <property type="evidence" value="ECO:0007669"/>
    <property type="project" value="UniProtKB-UniRule"/>
</dbReference>
<dbReference type="RefSeq" id="XP_031786001.1">
    <property type="nucleotide sequence ID" value="XM_031930141.2"/>
</dbReference>
<dbReference type="GO" id="GO:0006915">
    <property type="term" value="P:apoptotic process"/>
    <property type="evidence" value="ECO:0007669"/>
    <property type="project" value="UniProtKB-UniRule"/>
</dbReference>
<dbReference type="RefSeq" id="XP_032457947.1">
    <property type="nucleotide sequence ID" value="XM_032602056.1"/>
</dbReference>
<evidence type="ECO:0000256" key="2">
    <source>
        <dbReference type="ARBA" id="ARBA00019438"/>
    </source>
</evidence>
<dbReference type="EnsemblMetazoa" id="XM_031930152">
    <property type="protein sequence ID" value="XP_031786012"/>
    <property type="gene ID" value="LOC103317042"/>
</dbReference>
<evidence type="ECO:0000256" key="7">
    <source>
        <dbReference type="ARBA" id="ARBA00022763"/>
    </source>
</evidence>
<comment type="domain">
    <text evidence="15">Contains 2 ubiquitin-conjugating enzyme family-like (UEV-like) regions. These regions lack the critical Cys residues required for ubiquitination but retain the ability to bind ubiquitin.</text>
</comment>
<dbReference type="EnsemblMetazoa" id="XM_032602065">
    <property type="protein sequence ID" value="XP_032457956"/>
    <property type="gene ID" value="LOC103317042"/>
</dbReference>
<dbReference type="RefSeq" id="XP_031785999.1">
    <property type="nucleotide sequence ID" value="XM_031930139.2"/>
</dbReference>
<keyword evidence="6" id="KW-0677">Repeat</keyword>
<dbReference type="GO" id="GO:0006302">
    <property type="term" value="P:double-strand break repair"/>
    <property type="evidence" value="ECO:0007669"/>
    <property type="project" value="UniProtKB-UniRule"/>
</dbReference>
<dbReference type="RefSeq" id="XP_031786008.1">
    <property type="nucleotide sequence ID" value="XM_031930148.2"/>
</dbReference>
<dbReference type="KEGG" id="nvi:103317042"/>
<dbReference type="EnsemblMetazoa" id="XM_032602062">
    <property type="protein sequence ID" value="XP_032457953"/>
    <property type="gene ID" value="LOC103317042"/>
</dbReference>
<evidence type="ECO:0000256" key="15">
    <source>
        <dbReference type="RuleBase" id="RU368019"/>
    </source>
</evidence>
<dbReference type="EnsemblMetazoa" id="XM_032602059">
    <property type="protein sequence ID" value="XP_032457950"/>
    <property type="gene ID" value="LOC103317042"/>
</dbReference>
<dbReference type="RefSeq" id="XP_032457956.1">
    <property type="nucleotide sequence ID" value="XM_032602065.1"/>
</dbReference>
<dbReference type="AlphaFoldDB" id="A0A7M7QDU8"/>
<dbReference type="EnsemblMetazoa" id="XM_031930158">
    <property type="protein sequence ID" value="XP_031786018"/>
    <property type="gene ID" value="LOC103317042"/>
</dbReference>
<evidence type="ECO:0000313" key="16">
    <source>
        <dbReference type="EnsemblMetazoa" id="XP_031785997"/>
    </source>
</evidence>
<dbReference type="EnsemblMetazoa" id="XM_031930157">
    <property type="protein sequence ID" value="XP_031786017"/>
    <property type="gene ID" value="LOC103317042"/>
</dbReference>
<keyword evidence="11 15" id="KW-0234">DNA repair</keyword>
<dbReference type="Pfam" id="PF06113">
    <property type="entry name" value="BRE"/>
    <property type="match status" value="1"/>
</dbReference>
<dbReference type="RefSeq" id="XP_032457954.1">
    <property type="nucleotide sequence ID" value="XM_032602063.1"/>
</dbReference>
<keyword evidence="10 15" id="KW-0156">Chromatin regulator</keyword>
<reference evidence="16" key="1">
    <citation type="submission" date="2021-01" db="UniProtKB">
        <authorList>
            <consortium name="EnsemblMetazoa"/>
        </authorList>
    </citation>
    <scope>IDENTIFICATION</scope>
</reference>
<dbReference type="RefSeq" id="XP_031785996.1">
    <property type="nucleotide sequence ID" value="XM_031930136.2"/>
</dbReference>
<dbReference type="RefSeq" id="XP_031786014.1">
    <property type="nucleotide sequence ID" value="XM_031930154.2"/>
</dbReference>
<dbReference type="RefSeq" id="XP_031786007.1">
    <property type="nucleotide sequence ID" value="XM_031930147.2"/>
</dbReference>
<dbReference type="InParanoid" id="A0A7M7QDU8"/>
<dbReference type="EnsemblMetazoa" id="XM_031930143">
    <property type="protein sequence ID" value="XP_031786003"/>
    <property type="gene ID" value="LOC103317042"/>
</dbReference>
<keyword evidence="7 15" id="KW-0227">DNA damage</keyword>
<dbReference type="EnsemblMetazoa" id="XM_031930137">
    <property type="protein sequence ID" value="XP_031785997"/>
    <property type="gene ID" value="LOC103317042"/>
</dbReference>
<dbReference type="EnsemblMetazoa" id="XM_031930139">
    <property type="protein sequence ID" value="XP_031785999"/>
    <property type="gene ID" value="LOC103317042"/>
</dbReference>
<dbReference type="RefSeq" id="XP_031786011.1">
    <property type="nucleotide sequence ID" value="XM_031930151.2"/>
</dbReference>
<dbReference type="EnsemblMetazoa" id="XM_032602060">
    <property type="protein sequence ID" value="XP_032457951"/>
    <property type="gene ID" value="LOC103317042"/>
</dbReference>
<comment type="similarity">
    <text evidence="14 15">Belongs to the BABAM2 family.</text>
</comment>
<dbReference type="GO" id="GO:0031593">
    <property type="term" value="F:polyubiquitin modification-dependent protein binding"/>
    <property type="evidence" value="ECO:0007669"/>
    <property type="project" value="UniProtKB-UniRule"/>
</dbReference>
<organism evidence="16 17">
    <name type="scientific">Nasonia vitripennis</name>
    <name type="common">Parasitic wasp</name>
    <dbReference type="NCBI Taxonomy" id="7425"/>
    <lineage>
        <taxon>Eukaryota</taxon>
        <taxon>Metazoa</taxon>
        <taxon>Ecdysozoa</taxon>
        <taxon>Arthropoda</taxon>
        <taxon>Hexapoda</taxon>
        <taxon>Insecta</taxon>
        <taxon>Pterygota</taxon>
        <taxon>Neoptera</taxon>
        <taxon>Endopterygota</taxon>
        <taxon>Hymenoptera</taxon>
        <taxon>Apocrita</taxon>
        <taxon>Proctotrupomorpha</taxon>
        <taxon>Chalcidoidea</taxon>
        <taxon>Pteromalidae</taxon>
        <taxon>Pteromalinae</taxon>
        <taxon>Nasonia</taxon>
    </lineage>
</organism>
<dbReference type="OrthoDB" id="538811at2759"/>
<protein>
    <recommendedName>
        <fullName evidence="2 15">BRISC and BRCA1-A complex member 2</fullName>
    </recommendedName>
</protein>
<keyword evidence="13 15" id="KW-0131">Cell cycle</keyword>
<evidence type="ECO:0000313" key="17">
    <source>
        <dbReference type="Proteomes" id="UP000002358"/>
    </source>
</evidence>
<keyword evidence="5 15" id="KW-0053">Apoptosis</keyword>
<sequence>MFKKASSSVSWVETYMQLVLPLMQQTKLGYLSHGTGIELQSGEISANHKNYDLAHSSGIEWRRSNFILFPKSSEIIQNYHVQISVPYVKETLRWEMSFNPFYPELGPDLFFDQVNHLEKEDSECFSDNISSLMMWDFTDGSSLLKLIDELLFFYKSYQLNLLKIYAERSHIDFQSFVKGVPLENLEIMVSIRSKQTRFQILVKFFIDQSNTKAQQFQGWNILLLNIRGTSLSYVTPELYLSPSIKNCLYGIDLEHIPLINENQELADYLFAIKNYISEKIAIYSSCFEKRKQFIISLLVLQYATVLEYDAISYRKVSLHLKNSDIYFILSFVLPLNFPEEQFCLSLHSIYHMTDQGTPFFKHIGNIPYSPRWEPKQMIAKALQRVLDAEMPFF</sequence>
<evidence type="ECO:0000256" key="8">
    <source>
        <dbReference type="ARBA" id="ARBA00022776"/>
    </source>
</evidence>
<dbReference type="EnsemblMetazoa" id="XM_031930141">
    <property type="protein sequence ID" value="XP_031786001"/>
    <property type="gene ID" value="LOC103317042"/>
</dbReference>
<dbReference type="EnsemblMetazoa" id="XM_031930153">
    <property type="protein sequence ID" value="XP_031786013"/>
    <property type="gene ID" value="LOC103317042"/>
</dbReference>
<dbReference type="GO" id="GO:0051301">
    <property type="term" value="P:cell division"/>
    <property type="evidence" value="ECO:0007669"/>
    <property type="project" value="UniProtKB-UniRule"/>
</dbReference>
<dbReference type="EnsemblMetazoa" id="XM_032602063">
    <property type="protein sequence ID" value="XP_032457954"/>
    <property type="gene ID" value="LOC103317042"/>
</dbReference>
<dbReference type="RefSeq" id="XP_032457952.1">
    <property type="nucleotide sequence ID" value="XM_032602061.1"/>
</dbReference>
<evidence type="ECO:0000256" key="3">
    <source>
        <dbReference type="ARBA" id="ARBA00022490"/>
    </source>
</evidence>
<dbReference type="EnsemblMetazoa" id="XM_031930149">
    <property type="protein sequence ID" value="XP_031786009"/>
    <property type="gene ID" value="LOC103317042"/>
</dbReference>
<evidence type="ECO:0000256" key="4">
    <source>
        <dbReference type="ARBA" id="ARBA00022618"/>
    </source>
</evidence>
<evidence type="ECO:0000256" key="12">
    <source>
        <dbReference type="ARBA" id="ARBA00023242"/>
    </source>
</evidence>
<dbReference type="RefSeq" id="XP_032457955.1">
    <property type="nucleotide sequence ID" value="XM_032602064.1"/>
</dbReference>
<evidence type="ECO:0000256" key="14">
    <source>
        <dbReference type="ARBA" id="ARBA00025766"/>
    </source>
</evidence>
<dbReference type="RefSeq" id="XP_031786010.1">
    <property type="nucleotide sequence ID" value="XM_031930150.2"/>
</dbReference>
<dbReference type="RefSeq" id="XP_031786002.1">
    <property type="nucleotide sequence ID" value="XM_031930142.2"/>
</dbReference>
<dbReference type="RefSeq" id="XP_032457950.1">
    <property type="nucleotide sequence ID" value="XM_032602059.1"/>
</dbReference>
<keyword evidence="3 15" id="KW-0963">Cytoplasm</keyword>
<keyword evidence="8 15" id="KW-0498">Mitosis</keyword>
<dbReference type="GO" id="GO:0070552">
    <property type="term" value="C:BRISC complex"/>
    <property type="evidence" value="ECO:0007669"/>
    <property type="project" value="UniProtKB-UniRule"/>
</dbReference>
<keyword evidence="12 15" id="KW-0539">Nucleus</keyword>
<dbReference type="RefSeq" id="XP_031785998.1">
    <property type="nucleotide sequence ID" value="XM_031930138.2"/>
</dbReference>
<dbReference type="RefSeq" id="XP_031786003.1">
    <property type="nucleotide sequence ID" value="XM_031930143.2"/>
</dbReference>
<name>A0A7M7QDU8_NASVI</name>
<dbReference type="RefSeq" id="XP_032457951.1">
    <property type="nucleotide sequence ID" value="XM_032602060.1"/>
</dbReference>
<dbReference type="PANTHER" id="PTHR15189">
    <property type="entry name" value="BRISC AND BRCA1-A COMPLEX MEMBER 2"/>
    <property type="match status" value="1"/>
</dbReference>
<dbReference type="EnsemblMetazoa" id="XM_031930142">
    <property type="protein sequence ID" value="XP_031786002"/>
    <property type="gene ID" value="LOC103317042"/>
</dbReference>
<dbReference type="EnsemblMetazoa" id="XM_032602056">
    <property type="protein sequence ID" value="XP_032457947"/>
    <property type="gene ID" value="LOC103317042"/>
</dbReference>
<dbReference type="EnsemblMetazoa" id="XM_032602061">
    <property type="protein sequence ID" value="XP_032457952"/>
    <property type="gene ID" value="LOC103317042"/>
</dbReference>
<evidence type="ECO:0000256" key="13">
    <source>
        <dbReference type="ARBA" id="ARBA00023306"/>
    </source>
</evidence>
<dbReference type="RefSeq" id="XP_032457953.1">
    <property type="nucleotide sequence ID" value="XM_032602062.1"/>
</dbReference>
<dbReference type="EnsemblMetazoa" id="XM_031930151">
    <property type="protein sequence ID" value="XP_031786011"/>
    <property type="gene ID" value="LOC103317042"/>
</dbReference>
<accession>A0A7M7QDU8</accession>
<dbReference type="RefSeq" id="XP_031786006.1">
    <property type="nucleotide sequence ID" value="XM_031930146.2"/>
</dbReference>
<dbReference type="RefSeq" id="XP_031786012.1">
    <property type="nucleotide sequence ID" value="XM_031930152.2"/>
</dbReference>
<keyword evidence="4 15" id="KW-0132">Cell division</keyword>
<dbReference type="EnsemblMetazoa" id="XM_031930136">
    <property type="protein sequence ID" value="XP_031785996"/>
    <property type="gene ID" value="LOC103317042"/>
</dbReference>
<dbReference type="GO" id="GO:0006325">
    <property type="term" value="P:chromatin organization"/>
    <property type="evidence" value="ECO:0007669"/>
    <property type="project" value="UniProtKB-UniRule"/>
</dbReference>
<keyword evidence="9 15" id="KW-0833">Ubl conjugation pathway</keyword>
<proteinExistence type="inferred from homology"/>
<dbReference type="GO" id="GO:0005737">
    <property type="term" value="C:cytoplasm"/>
    <property type="evidence" value="ECO:0007669"/>
    <property type="project" value="UniProtKB-SubCell"/>
</dbReference>
<dbReference type="RefSeq" id="XP_032457949.1">
    <property type="nucleotide sequence ID" value="XM_032602058.1"/>
</dbReference>
<dbReference type="RefSeq" id="XP_031786009.1">
    <property type="nucleotide sequence ID" value="XM_031930149.2"/>
</dbReference>
<dbReference type="EnsemblMetazoa" id="XM_032602064">
    <property type="protein sequence ID" value="XP_032457955"/>
    <property type="gene ID" value="LOC103317042"/>
</dbReference>
<comment type="function">
    <text evidence="15">May play a role in homeostasis or cellular differentiation in cells of neural, epithelial and germline origins. May also act as a death receptor-associated anti-apoptotic protein, which inhibits the mitochondrial apoptotic pathway.</text>
</comment>
<dbReference type="RefSeq" id="XP_031786015.1">
    <property type="nucleotide sequence ID" value="XM_031930155.2"/>
</dbReference>
<dbReference type="EnsemblMetazoa" id="XM_031930155">
    <property type="protein sequence ID" value="XP_031786015"/>
    <property type="gene ID" value="LOC103317042"/>
</dbReference>
<dbReference type="EnsemblMetazoa" id="XM_031930154">
    <property type="protein sequence ID" value="XP_031786014"/>
    <property type="gene ID" value="LOC103317042"/>
</dbReference>
<dbReference type="EnsemblMetazoa" id="XM_031930147">
    <property type="protein sequence ID" value="XP_031786007"/>
    <property type="gene ID" value="LOC103317042"/>
</dbReference>
<dbReference type="RefSeq" id="XP_031786018.1">
    <property type="nucleotide sequence ID" value="XM_031930158.2"/>
</dbReference>
<comment type="subunit">
    <text evidence="15">Component of the ARISC complex. Component of the BRCA1-A complex. Component of the BRISC complex. Binds polyubiquitin.</text>
</comment>
<dbReference type="EnsemblMetazoa" id="XM_031930138">
    <property type="protein sequence ID" value="XP_031785998"/>
    <property type="gene ID" value="LOC103317042"/>
</dbReference>
<dbReference type="RefSeq" id="XP_031785997.1">
    <property type="nucleotide sequence ID" value="XM_031930137.2"/>
</dbReference>
<dbReference type="EnsemblMetazoa" id="XM_031930146">
    <property type="protein sequence ID" value="XP_031786006"/>
    <property type="gene ID" value="LOC103317042"/>
</dbReference>
<dbReference type="EnsemblMetazoa" id="XM_031930148">
    <property type="protein sequence ID" value="XP_031786008"/>
    <property type="gene ID" value="LOC103317042"/>
</dbReference>
<evidence type="ECO:0000256" key="1">
    <source>
        <dbReference type="ARBA" id="ARBA00004123"/>
    </source>
</evidence>
<dbReference type="PANTHER" id="PTHR15189:SF7">
    <property type="entry name" value="BRISC AND BRCA1-A COMPLEX MEMBER 2"/>
    <property type="match status" value="1"/>
</dbReference>
<dbReference type="EnsemblMetazoa" id="XM_031930150">
    <property type="protein sequence ID" value="XP_031786010"/>
    <property type="gene ID" value="LOC103317042"/>
</dbReference>
<keyword evidence="17" id="KW-1185">Reference proteome</keyword>
<dbReference type="EnsemblMetazoa" id="XM_031930159">
    <property type="protein sequence ID" value="XP_031786019"/>
    <property type="gene ID" value="LOC103317042"/>
</dbReference>
<dbReference type="GO" id="GO:0010212">
    <property type="term" value="P:response to ionizing radiation"/>
    <property type="evidence" value="ECO:0007669"/>
    <property type="project" value="UniProtKB-UniRule"/>
</dbReference>
<dbReference type="RefSeq" id="XP_031786013.1">
    <property type="nucleotide sequence ID" value="XM_031930153.2"/>
</dbReference>
<dbReference type="RefSeq" id="XP_031786017.1">
    <property type="nucleotide sequence ID" value="XM_031930157.2"/>
</dbReference>
<dbReference type="RefSeq" id="XP_032457948.1">
    <property type="nucleotide sequence ID" value="XM_032602057.1"/>
</dbReference>
<evidence type="ECO:0000256" key="9">
    <source>
        <dbReference type="ARBA" id="ARBA00022786"/>
    </source>
</evidence>